<dbReference type="Pfam" id="PF04397">
    <property type="entry name" value="LytTR"/>
    <property type="match status" value="1"/>
</dbReference>
<comment type="caution">
    <text evidence="5">The sequence shown here is derived from an EMBL/GenBank/DDBJ whole genome shotgun (WGS) entry which is preliminary data.</text>
</comment>
<dbReference type="InterPro" id="IPR001789">
    <property type="entry name" value="Sig_transdc_resp-reg_receiver"/>
</dbReference>
<feature type="modified residue" description="4-aspartylphosphate" evidence="2">
    <location>
        <position position="56"/>
    </location>
</feature>
<feature type="domain" description="Response regulatory" evidence="3">
    <location>
        <begin position="5"/>
        <end position="118"/>
    </location>
</feature>
<dbReference type="GO" id="GO:0003677">
    <property type="term" value="F:DNA binding"/>
    <property type="evidence" value="ECO:0007669"/>
    <property type="project" value="UniProtKB-KW"/>
</dbReference>
<dbReference type="PANTHER" id="PTHR37299:SF1">
    <property type="entry name" value="STAGE 0 SPORULATION PROTEIN A HOMOLOG"/>
    <property type="match status" value="1"/>
</dbReference>
<proteinExistence type="predicted"/>
<evidence type="ECO:0000259" key="4">
    <source>
        <dbReference type="PROSITE" id="PS50930"/>
    </source>
</evidence>
<keyword evidence="5" id="KW-0238">DNA-binding</keyword>
<sequence>MKTLNTLLVDDELSAIEGLKLRLERVDGIHIIDMVTSVDEAIECVKNDLPDLIFLDIQMPGKSGFDLLKQFQPEQHPAIVFVTAFHQYAVRAFEVEAVDYLLKPVRQARLNEAIERVRARRPDPLYKQQLLTASDALDGSPGAGSSSSSSYRVESEKLIITDGRNSGQFVPFNEIVWVDAAGDYMCIHTHNETYVMRARLKHLVENILPPEFVRIHKSTAVNIRYIKHIEALRNSEYSIELTNEKTLKVSRTYSASLKSHLFSAVEK</sequence>
<dbReference type="InterPro" id="IPR007492">
    <property type="entry name" value="LytTR_DNA-bd_dom"/>
</dbReference>
<dbReference type="SMART" id="SM00448">
    <property type="entry name" value="REC"/>
    <property type="match status" value="1"/>
</dbReference>
<keyword evidence="1" id="KW-0902">Two-component regulatory system</keyword>
<evidence type="ECO:0000256" key="2">
    <source>
        <dbReference type="PROSITE-ProRule" id="PRU00169"/>
    </source>
</evidence>
<gene>
    <name evidence="5" type="ORF">CWE23_11820</name>
</gene>
<dbReference type="EMBL" id="PIPS01000004">
    <property type="protein sequence ID" value="RUO40287.1"/>
    <property type="molecule type" value="Genomic_DNA"/>
</dbReference>
<organism evidence="5 6">
    <name type="scientific">Idiomarina aquatica</name>
    <dbReference type="NCBI Taxonomy" id="1327752"/>
    <lineage>
        <taxon>Bacteria</taxon>
        <taxon>Pseudomonadati</taxon>
        <taxon>Pseudomonadota</taxon>
        <taxon>Gammaproteobacteria</taxon>
        <taxon>Alteromonadales</taxon>
        <taxon>Idiomarinaceae</taxon>
        <taxon>Idiomarina</taxon>
    </lineage>
</organism>
<dbReference type="Proteomes" id="UP000286680">
    <property type="component" value="Unassembled WGS sequence"/>
</dbReference>
<dbReference type="SUPFAM" id="SSF52172">
    <property type="entry name" value="CheY-like"/>
    <property type="match status" value="1"/>
</dbReference>
<dbReference type="PROSITE" id="PS50930">
    <property type="entry name" value="HTH_LYTTR"/>
    <property type="match status" value="1"/>
</dbReference>
<dbReference type="PROSITE" id="PS50110">
    <property type="entry name" value="RESPONSE_REGULATORY"/>
    <property type="match status" value="1"/>
</dbReference>
<dbReference type="InterPro" id="IPR011006">
    <property type="entry name" value="CheY-like_superfamily"/>
</dbReference>
<name>A0AA94JCB2_9GAMM</name>
<dbReference type="Pfam" id="PF00072">
    <property type="entry name" value="Response_reg"/>
    <property type="match status" value="1"/>
</dbReference>
<accession>A0AA94JCB2</accession>
<dbReference type="InterPro" id="IPR046947">
    <property type="entry name" value="LytR-like"/>
</dbReference>
<dbReference type="Gene3D" id="2.40.50.1020">
    <property type="entry name" value="LytTr DNA-binding domain"/>
    <property type="match status" value="1"/>
</dbReference>
<dbReference type="Gene3D" id="3.40.50.2300">
    <property type="match status" value="1"/>
</dbReference>
<dbReference type="GO" id="GO:0000156">
    <property type="term" value="F:phosphorelay response regulator activity"/>
    <property type="evidence" value="ECO:0007669"/>
    <property type="project" value="InterPro"/>
</dbReference>
<evidence type="ECO:0000256" key="1">
    <source>
        <dbReference type="ARBA" id="ARBA00023012"/>
    </source>
</evidence>
<evidence type="ECO:0000313" key="6">
    <source>
        <dbReference type="Proteomes" id="UP000286680"/>
    </source>
</evidence>
<evidence type="ECO:0000259" key="3">
    <source>
        <dbReference type="PROSITE" id="PS50110"/>
    </source>
</evidence>
<protein>
    <submittedName>
        <fullName evidence="5">DNA-binding response regulator</fullName>
    </submittedName>
</protein>
<feature type="domain" description="HTH LytTR-type" evidence="4">
    <location>
        <begin position="170"/>
        <end position="263"/>
    </location>
</feature>
<keyword evidence="2" id="KW-0597">Phosphoprotein</keyword>
<dbReference type="RefSeq" id="WP_105307462.1">
    <property type="nucleotide sequence ID" value="NZ_PIPS01000004.1"/>
</dbReference>
<dbReference type="AlphaFoldDB" id="A0AA94JCB2"/>
<evidence type="ECO:0000313" key="5">
    <source>
        <dbReference type="EMBL" id="RUO40287.1"/>
    </source>
</evidence>
<dbReference type="SMART" id="SM00850">
    <property type="entry name" value="LytTR"/>
    <property type="match status" value="1"/>
</dbReference>
<keyword evidence="6" id="KW-1185">Reference proteome</keyword>
<reference evidence="6" key="1">
    <citation type="journal article" date="2018" name="Front. Microbiol.">
        <title>Genome-Based Analysis Reveals the Taxonomy and Diversity of the Family Idiomarinaceae.</title>
        <authorList>
            <person name="Liu Y."/>
            <person name="Lai Q."/>
            <person name="Shao Z."/>
        </authorList>
    </citation>
    <scope>NUCLEOTIDE SEQUENCE [LARGE SCALE GENOMIC DNA]</scope>
    <source>
        <strain evidence="6">SN-14</strain>
    </source>
</reference>
<dbReference type="PANTHER" id="PTHR37299">
    <property type="entry name" value="TRANSCRIPTIONAL REGULATOR-RELATED"/>
    <property type="match status" value="1"/>
</dbReference>